<dbReference type="HOGENOM" id="CLU_000604_1_22_9"/>
<evidence type="ECO:0000256" key="2">
    <source>
        <dbReference type="ARBA" id="ARBA00022448"/>
    </source>
</evidence>
<accession>R4K9Q3</accession>
<dbReference type="GO" id="GO:0042626">
    <property type="term" value="F:ATPase-coupled transmembrane transporter activity"/>
    <property type="evidence" value="ECO:0007669"/>
    <property type="project" value="TreeGrafter"/>
</dbReference>
<evidence type="ECO:0000256" key="7">
    <source>
        <dbReference type="ARBA" id="ARBA00023136"/>
    </source>
</evidence>
<dbReference type="InterPro" id="IPR003439">
    <property type="entry name" value="ABC_transporter-like_ATP-bd"/>
</dbReference>
<organism evidence="9 10">
    <name type="scientific">Desulfoscipio gibsoniae DSM 7213</name>
    <dbReference type="NCBI Taxonomy" id="767817"/>
    <lineage>
        <taxon>Bacteria</taxon>
        <taxon>Bacillati</taxon>
        <taxon>Bacillota</taxon>
        <taxon>Clostridia</taxon>
        <taxon>Eubacteriales</taxon>
        <taxon>Desulfallaceae</taxon>
        <taxon>Desulfoscipio</taxon>
    </lineage>
</organism>
<keyword evidence="7" id="KW-0472">Membrane</keyword>
<evidence type="ECO:0000256" key="3">
    <source>
        <dbReference type="ARBA" id="ARBA00022475"/>
    </source>
</evidence>
<dbReference type="InterPro" id="IPR027417">
    <property type="entry name" value="P-loop_NTPase"/>
</dbReference>
<dbReference type="InterPro" id="IPR015856">
    <property type="entry name" value="ABC_transpr_CbiO/EcfA_su"/>
</dbReference>
<dbReference type="GO" id="GO:0043190">
    <property type="term" value="C:ATP-binding cassette (ABC) transporter complex"/>
    <property type="evidence" value="ECO:0007669"/>
    <property type="project" value="TreeGrafter"/>
</dbReference>
<keyword evidence="2" id="KW-0813">Transport</keyword>
<dbReference type="Proteomes" id="UP000013520">
    <property type="component" value="Chromosome"/>
</dbReference>
<dbReference type="PROSITE" id="PS50893">
    <property type="entry name" value="ABC_TRANSPORTER_2"/>
    <property type="match status" value="1"/>
</dbReference>
<dbReference type="RefSeq" id="WP_006522920.1">
    <property type="nucleotide sequence ID" value="NC_021184.1"/>
</dbReference>
<feature type="domain" description="ABC transporter" evidence="8">
    <location>
        <begin position="7"/>
        <end position="244"/>
    </location>
</feature>
<keyword evidence="6" id="KW-1278">Translocase</keyword>
<dbReference type="GO" id="GO:0016887">
    <property type="term" value="F:ATP hydrolysis activity"/>
    <property type="evidence" value="ECO:0007669"/>
    <property type="project" value="InterPro"/>
</dbReference>
<dbReference type="PANTHER" id="PTHR43553">
    <property type="entry name" value="HEAVY METAL TRANSPORTER"/>
    <property type="match status" value="1"/>
</dbReference>
<evidence type="ECO:0000313" key="9">
    <source>
        <dbReference type="EMBL" id="AGK99892.1"/>
    </source>
</evidence>
<dbReference type="InterPro" id="IPR050095">
    <property type="entry name" value="ECF_ABC_transporter_ATP-bd"/>
</dbReference>
<keyword evidence="5" id="KW-0067">ATP-binding</keyword>
<dbReference type="SMART" id="SM00382">
    <property type="entry name" value="AAA"/>
    <property type="match status" value="1"/>
</dbReference>
<proteinExistence type="inferred from homology"/>
<dbReference type="EMBL" id="CP003273">
    <property type="protein sequence ID" value="AGK99892.1"/>
    <property type="molecule type" value="Genomic_DNA"/>
</dbReference>
<dbReference type="AlphaFoldDB" id="R4K9Q3"/>
<gene>
    <name evidence="9" type="ORF">Desgi_0307</name>
</gene>
<keyword evidence="4" id="KW-0547">Nucleotide-binding</keyword>
<sequence>MAAAAVVVVNKLSYCYQQGGKQILKDLSFTVEQGQIVAILGLSGCGKSTLCLCLGGIIPHYLGGAITGQVLINGRDTVDCKIARLALEVGMVFQDADTQLFSPTVEDEIAFAPENLCLPPERIRQLVDAVIGMVGINHLRYENPNNLSGGQKHLVALAAVLAMGPSILVLDEVLAQLDAAVKKNITELLLELRRRGKTIILVEHDLEAVTIADRVLLLEGGMLVMDGPSSILRNKELLAGHKLL</sequence>
<dbReference type="CDD" id="cd03225">
    <property type="entry name" value="ABC_cobalt_CbiO_domain1"/>
    <property type="match status" value="1"/>
</dbReference>
<name>R4K9Q3_9FIRM</name>
<dbReference type="Pfam" id="PF00005">
    <property type="entry name" value="ABC_tran"/>
    <property type="match status" value="1"/>
</dbReference>
<evidence type="ECO:0000259" key="8">
    <source>
        <dbReference type="PROSITE" id="PS50893"/>
    </source>
</evidence>
<evidence type="ECO:0000256" key="5">
    <source>
        <dbReference type="ARBA" id="ARBA00022840"/>
    </source>
</evidence>
<keyword evidence="3" id="KW-1003">Cell membrane</keyword>
<evidence type="ECO:0000256" key="4">
    <source>
        <dbReference type="ARBA" id="ARBA00022741"/>
    </source>
</evidence>
<protein>
    <submittedName>
        <fullName evidence="9">ABC-type cobalt transport system, ATPase component</fullName>
    </submittedName>
</protein>
<evidence type="ECO:0000256" key="1">
    <source>
        <dbReference type="ARBA" id="ARBA00005417"/>
    </source>
</evidence>
<dbReference type="KEGG" id="dgi:Desgi_0307"/>
<comment type="similarity">
    <text evidence="1">Belongs to the ABC transporter superfamily.</text>
</comment>
<dbReference type="SUPFAM" id="SSF52540">
    <property type="entry name" value="P-loop containing nucleoside triphosphate hydrolases"/>
    <property type="match status" value="1"/>
</dbReference>
<evidence type="ECO:0000313" key="10">
    <source>
        <dbReference type="Proteomes" id="UP000013520"/>
    </source>
</evidence>
<dbReference type="STRING" id="767817.Desgi_0307"/>
<dbReference type="Gene3D" id="3.40.50.300">
    <property type="entry name" value="P-loop containing nucleotide triphosphate hydrolases"/>
    <property type="match status" value="1"/>
</dbReference>
<dbReference type="GO" id="GO:0005524">
    <property type="term" value="F:ATP binding"/>
    <property type="evidence" value="ECO:0007669"/>
    <property type="project" value="UniProtKB-KW"/>
</dbReference>
<dbReference type="eggNOG" id="COG1122">
    <property type="taxonomic scope" value="Bacteria"/>
</dbReference>
<reference evidence="9 10" key="1">
    <citation type="submission" date="2012-01" db="EMBL/GenBank/DDBJ databases">
        <title>Complete sequence of Desulfotomaculum gibsoniae DSM 7213.</title>
        <authorList>
            <consortium name="US DOE Joint Genome Institute"/>
            <person name="Lucas S."/>
            <person name="Han J."/>
            <person name="Lapidus A."/>
            <person name="Cheng J.-F."/>
            <person name="Goodwin L."/>
            <person name="Pitluck S."/>
            <person name="Peters L."/>
            <person name="Ovchinnikova G."/>
            <person name="Teshima H."/>
            <person name="Detter J.C."/>
            <person name="Han C."/>
            <person name="Tapia R."/>
            <person name="Land M."/>
            <person name="Hauser L."/>
            <person name="Kyrpides N."/>
            <person name="Ivanova N."/>
            <person name="Pagani I."/>
            <person name="Parshina S."/>
            <person name="Plugge C."/>
            <person name="Muyzer G."/>
            <person name="Kuever J."/>
            <person name="Ivanova A."/>
            <person name="Nazina T."/>
            <person name="Klenk H.-P."/>
            <person name="Brambilla E."/>
            <person name="Spring S."/>
            <person name="Stams A.F."/>
            <person name="Woyke T."/>
        </authorList>
    </citation>
    <scope>NUCLEOTIDE SEQUENCE [LARGE SCALE GENOMIC DNA]</scope>
    <source>
        <strain evidence="9 10">DSM 7213</strain>
    </source>
</reference>
<dbReference type="OrthoDB" id="501320at2"/>
<keyword evidence="10" id="KW-1185">Reference proteome</keyword>
<dbReference type="InterPro" id="IPR003593">
    <property type="entry name" value="AAA+_ATPase"/>
</dbReference>
<evidence type="ECO:0000256" key="6">
    <source>
        <dbReference type="ARBA" id="ARBA00022967"/>
    </source>
</evidence>